<protein>
    <submittedName>
        <fullName evidence="1">Uncharacterized protein</fullName>
    </submittedName>
</protein>
<organism evidence="1 2">
    <name type="scientific">Tardiphaga robiniae</name>
    <dbReference type="NCBI Taxonomy" id="943830"/>
    <lineage>
        <taxon>Bacteria</taxon>
        <taxon>Pseudomonadati</taxon>
        <taxon>Pseudomonadota</taxon>
        <taxon>Alphaproteobacteria</taxon>
        <taxon>Hyphomicrobiales</taxon>
        <taxon>Nitrobacteraceae</taxon>
        <taxon>Tardiphaga</taxon>
    </lineage>
</organism>
<sequence>MTAAQVFVLEIDGRPTLVFDAPDADVAGAICVDDLLRTDLESMATNGEPICYPHSRLAYRPASPREIAAFEHAHLRAPESNEPTMVFLINVDGIVMISVEPSA</sequence>
<dbReference type="STRING" id="943830.A4A58_08985"/>
<gene>
    <name evidence="1" type="ORF">A4A58_08985</name>
</gene>
<accession>A0A163YI43</accession>
<evidence type="ECO:0000313" key="1">
    <source>
        <dbReference type="EMBL" id="KZD22183.1"/>
    </source>
</evidence>
<dbReference type="Proteomes" id="UP000076574">
    <property type="component" value="Unassembled WGS sequence"/>
</dbReference>
<proteinExistence type="predicted"/>
<name>A0A163YI43_9BRAD</name>
<evidence type="ECO:0000313" key="2">
    <source>
        <dbReference type="Proteomes" id="UP000076574"/>
    </source>
</evidence>
<reference evidence="1 2" key="1">
    <citation type="submission" date="2016-03" db="EMBL/GenBank/DDBJ databases">
        <title>Microsymbionts genomes from the relict species Vavilovia formosa (Stev.) Fed.</title>
        <authorList>
            <person name="Kopat V."/>
            <person name="Chirak E."/>
            <person name="Kimeklis A."/>
            <person name="Andronov E."/>
        </authorList>
    </citation>
    <scope>NUCLEOTIDE SEQUENCE [LARGE SCALE GENOMIC DNA]</scope>
    <source>
        <strain evidence="1 2">Vaf07</strain>
    </source>
</reference>
<keyword evidence="2" id="KW-1185">Reference proteome</keyword>
<dbReference type="EMBL" id="LVYV01000023">
    <property type="protein sequence ID" value="KZD22183.1"/>
    <property type="molecule type" value="Genomic_DNA"/>
</dbReference>
<comment type="caution">
    <text evidence="1">The sequence shown here is derived from an EMBL/GenBank/DDBJ whole genome shotgun (WGS) entry which is preliminary data.</text>
</comment>
<dbReference type="AlphaFoldDB" id="A0A163YI43"/>